<organism evidence="1">
    <name type="scientific">Anguilla anguilla</name>
    <name type="common">European freshwater eel</name>
    <name type="synonym">Muraena anguilla</name>
    <dbReference type="NCBI Taxonomy" id="7936"/>
    <lineage>
        <taxon>Eukaryota</taxon>
        <taxon>Metazoa</taxon>
        <taxon>Chordata</taxon>
        <taxon>Craniata</taxon>
        <taxon>Vertebrata</taxon>
        <taxon>Euteleostomi</taxon>
        <taxon>Actinopterygii</taxon>
        <taxon>Neopterygii</taxon>
        <taxon>Teleostei</taxon>
        <taxon>Anguilliformes</taxon>
        <taxon>Anguillidae</taxon>
        <taxon>Anguilla</taxon>
    </lineage>
</organism>
<accession>A0A0E9VW17</accession>
<evidence type="ECO:0000313" key="1">
    <source>
        <dbReference type="EMBL" id="JAH82227.1"/>
    </source>
</evidence>
<sequence length="53" mass="6166">MAEFSSHHIGGKCVHECGTFTFFLRNIRLFWGKKYGSFFRGFTIFKSGNFPLI</sequence>
<proteinExistence type="predicted"/>
<dbReference type="EMBL" id="GBXM01026350">
    <property type="protein sequence ID" value="JAH82227.1"/>
    <property type="molecule type" value="Transcribed_RNA"/>
</dbReference>
<protein>
    <submittedName>
        <fullName evidence="1">Uncharacterized protein</fullName>
    </submittedName>
</protein>
<reference evidence="1" key="2">
    <citation type="journal article" date="2015" name="Fish Shellfish Immunol.">
        <title>Early steps in the European eel (Anguilla anguilla)-Vibrio vulnificus interaction in the gills: Role of the RtxA13 toxin.</title>
        <authorList>
            <person name="Callol A."/>
            <person name="Pajuelo D."/>
            <person name="Ebbesson L."/>
            <person name="Teles M."/>
            <person name="MacKenzie S."/>
            <person name="Amaro C."/>
        </authorList>
    </citation>
    <scope>NUCLEOTIDE SEQUENCE</scope>
</reference>
<reference evidence="1" key="1">
    <citation type="submission" date="2014-11" db="EMBL/GenBank/DDBJ databases">
        <authorList>
            <person name="Amaro Gonzalez C."/>
        </authorList>
    </citation>
    <scope>NUCLEOTIDE SEQUENCE</scope>
</reference>
<name>A0A0E9VW17_ANGAN</name>
<dbReference type="AlphaFoldDB" id="A0A0E9VW17"/>